<dbReference type="EMBL" id="SMMG02000009">
    <property type="protein sequence ID" value="KAA3462337.1"/>
    <property type="molecule type" value="Genomic_DNA"/>
</dbReference>
<comment type="caution">
    <text evidence="1">The sequence shown here is derived from an EMBL/GenBank/DDBJ whole genome shotgun (WGS) entry which is preliminary data.</text>
</comment>
<gene>
    <name evidence="1" type="ORF">EPI10_028830</name>
</gene>
<evidence type="ECO:0000313" key="1">
    <source>
        <dbReference type="EMBL" id="KAA3462337.1"/>
    </source>
</evidence>
<protein>
    <submittedName>
        <fullName evidence="1">Uncharacterized protein</fullName>
    </submittedName>
</protein>
<dbReference type="AlphaFoldDB" id="A0A5B6UYE8"/>
<dbReference type="PANTHER" id="PTHR11439:SF467">
    <property type="entry name" value="INTEGRASE CATALYTIC DOMAIN-CONTAINING PROTEIN"/>
    <property type="match status" value="1"/>
</dbReference>
<name>A0A5B6UYE8_9ROSI</name>
<evidence type="ECO:0000313" key="2">
    <source>
        <dbReference type="Proteomes" id="UP000325315"/>
    </source>
</evidence>
<reference evidence="1" key="1">
    <citation type="submission" date="2019-08" db="EMBL/GenBank/DDBJ databases">
        <authorList>
            <person name="Liu F."/>
        </authorList>
    </citation>
    <scope>NUCLEOTIDE SEQUENCE [LARGE SCALE GENOMIC DNA]</scope>
    <source>
        <strain evidence="1">PA1801</strain>
        <tissue evidence="1">Leaf</tissue>
    </source>
</reference>
<proteinExistence type="predicted"/>
<dbReference type="Proteomes" id="UP000325315">
    <property type="component" value="Unassembled WGS sequence"/>
</dbReference>
<keyword evidence="2" id="KW-1185">Reference proteome</keyword>
<sequence length="191" mass="21728">MWALHLMILVNIKVLSEHYNMWSSLDPISHMLLIISINLCTLQSMFTLWQSNAYCVIYVPLLTTGCIYDPPRGSLVRYTDANWGLDFDDCRSTTGRGLADAATDITWLESLLRELRFDHDDKPTIWCDNSSSVDVAANPVLYSKFKHVELDLFFVREKIADRSLIVGEVPGCDQITDILTKSLSSSQFCRL</sequence>
<dbReference type="OrthoDB" id="3799035at2759"/>
<organism evidence="1 2">
    <name type="scientific">Gossypium australe</name>
    <dbReference type="NCBI Taxonomy" id="47621"/>
    <lineage>
        <taxon>Eukaryota</taxon>
        <taxon>Viridiplantae</taxon>
        <taxon>Streptophyta</taxon>
        <taxon>Embryophyta</taxon>
        <taxon>Tracheophyta</taxon>
        <taxon>Spermatophyta</taxon>
        <taxon>Magnoliopsida</taxon>
        <taxon>eudicotyledons</taxon>
        <taxon>Gunneridae</taxon>
        <taxon>Pentapetalae</taxon>
        <taxon>rosids</taxon>
        <taxon>malvids</taxon>
        <taxon>Malvales</taxon>
        <taxon>Malvaceae</taxon>
        <taxon>Malvoideae</taxon>
        <taxon>Gossypium</taxon>
    </lineage>
</organism>
<dbReference type="CDD" id="cd09272">
    <property type="entry name" value="RNase_HI_RT_Ty1"/>
    <property type="match status" value="1"/>
</dbReference>
<dbReference type="PANTHER" id="PTHR11439">
    <property type="entry name" value="GAG-POL-RELATED RETROTRANSPOSON"/>
    <property type="match status" value="1"/>
</dbReference>
<accession>A0A5B6UYE8</accession>